<dbReference type="VEuPathDB" id="AmoebaDB:EHI8A_025490"/>
<keyword evidence="3 6" id="KW-0547">Nucleotide-binding</keyword>
<feature type="binding site" evidence="6">
    <location>
        <position position="655"/>
    </location>
    <ligand>
        <name>ATP</name>
        <dbReference type="ChEBI" id="CHEBI:30616"/>
    </ligand>
</feature>
<reference evidence="11 12" key="1">
    <citation type="submission" date="2016-05" db="EMBL/GenBank/DDBJ databases">
        <title>First whole genome sequencing of Entamoeba histolytica HM1:IMSS-clone-6.</title>
        <authorList>
            <person name="Mukherjee Avik.K."/>
            <person name="Izumyama S."/>
            <person name="Nakada-Tsukui K."/>
            <person name="Nozaki T."/>
        </authorList>
    </citation>
    <scope>NUCLEOTIDE SEQUENCE [LARGE SCALE GENOMIC DNA]</scope>
    <source>
        <strain evidence="11 12">HM1:IMSS clone 6</strain>
    </source>
</reference>
<dbReference type="EMBL" id="BDEQ01000001">
    <property type="protein sequence ID" value="GAT94492.1"/>
    <property type="molecule type" value="Genomic_DNA"/>
</dbReference>
<feature type="region of interest" description="Disordered" evidence="7">
    <location>
        <begin position="1032"/>
        <end position="1065"/>
    </location>
</feature>
<evidence type="ECO:0000256" key="2">
    <source>
        <dbReference type="ARBA" id="ARBA00022679"/>
    </source>
</evidence>
<evidence type="ECO:0000256" key="5">
    <source>
        <dbReference type="ARBA" id="ARBA00022840"/>
    </source>
</evidence>
<keyword evidence="5 6" id="KW-0067">ATP-binding</keyword>
<accession>A0A5K1UNT3</accession>
<keyword evidence="8" id="KW-0812">Transmembrane</keyword>
<evidence type="ECO:0000259" key="10">
    <source>
        <dbReference type="PROSITE" id="PS50011"/>
    </source>
</evidence>
<feature type="transmembrane region" description="Helical" evidence="8">
    <location>
        <begin position="402"/>
        <end position="425"/>
    </location>
</feature>
<feature type="signal peptide" evidence="9">
    <location>
        <begin position="1"/>
        <end position="22"/>
    </location>
</feature>
<dbReference type="CDD" id="cd13999">
    <property type="entry name" value="STKc_MAP3K-like"/>
    <property type="match status" value="1"/>
</dbReference>
<dbReference type="InterPro" id="IPR000719">
    <property type="entry name" value="Prot_kinase_dom"/>
</dbReference>
<evidence type="ECO:0000256" key="7">
    <source>
        <dbReference type="SAM" id="MobiDB-lite"/>
    </source>
</evidence>
<dbReference type="VEuPathDB" id="AmoebaDB:EHI7A_008710"/>
<dbReference type="InterPro" id="IPR001245">
    <property type="entry name" value="Ser-Thr/Tyr_kinase_cat_dom"/>
</dbReference>
<dbReference type="InterPro" id="IPR008271">
    <property type="entry name" value="Ser/Thr_kinase_AS"/>
</dbReference>
<dbReference type="SUPFAM" id="SSF56112">
    <property type="entry name" value="Protein kinase-like (PK-like)"/>
    <property type="match status" value="1"/>
</dbReference>
<dbReference type="PROSITE" id="PS00107">
    <property type="entry name" value="PROTEIN_KINASE_ATP"/>
    <property type="match status" value="1"/>
</dbReference>
<dbReference type="PROSITE" id="PS00108">
    <property type="entry name" value="PROTEIN_KINASE_ST"/>
    <property type="match status" value="1"/>
</dbReference>
<dbReference type="OMA" id="FCNNQCK"/>
<dbReference type="VEuPathDB" id="AmoebaDB:EHI_134750"/>
<feature type="region of interest" description="Disordered" evidence="7">
    <location>
        <begin position="575"/>
        <end position="598"/>
    </location>
</feature>
<dbReference type="Gene3D" id="1.10.510.10">
    <property type="entry name" value="Transferase(Phosphotransferase) domain 1"/>
    <property type="match status" value="1"/>
</dbReference>
<evidence type="ECO:0000256" key="4">
    <source>
        <dbReference type="ARBA" id="ARBA00022777"/>
    </source>
</evidence>
<dbReference type="VEuPathDB" id="AmoebaDB:KM1_017040"/>
<name>A0A5K1UNT3_ENTHI</name>
<dbReference type="AlphaFoldDB" id="A0A5K1UNT3"/>
<dbReference type="InterPro" id="IPR053215">
    <property type="entry name" value="TKL_Ser/Thr_kinase"/>
</dbReference>
<feature type="compositionally biased region" description="Acidic residues" evidence="7">
    <location>
        <begin position="582"/>
        <end position="594"/>
    </location>
</feature>
<dbReference type="InterPro" id="IPR011009">
    <property type="entry name" value="Kinase-like_dom_sf"/>
</dbReference>
<keyword evidence="4 11" id="KW-0418">Kinase</keyword>
<feature type="chain" id="PRO_5023944711" evidence="9">
    <location>
        <begin position="23"/>
        <end position="1112"/>
    </location>
</feature>
<dbReference type="InterPro" id="IPR017441">
    <property type="entry name" value="Protein_kinase_ATP_BS"/>
</dbReference>
<dbReference type="PROSITE" id="PS50011">
    <property type="entry name" value="PROTEIN_KINASE_DOM"/>
    <property type="match status" value="1"/>
</dbReference>
<keyword evidence="2" id="KW-0808">Transferase</keyword>
<evidence type="ECO:0000313" key="11">
    <source>
        <dbReference type="EMBL" id="GAT94492.1"/>
    </source>
</evidence>
<sequence length="1112" mass="126670">MQHHKLLPICFALIILVSTGYPCNDFCLSCIYGQCEICDEKAGMLISCGGCQTGYYPFGMRCEKIVNQPKTCESFLTSFPSKFVINNFLTLTFPDIVYFVETPCFNTLPYLIQQTKGYYYVLYSENNLYSFSSNSLLLISIQNSCSSCVQVFDTEHPFYILLEKREYVLFLSGMVSTQLTIQRTDLYSFASIFDFNNQTQYNQIRKNYYGNTLCYNHNILGHWFRFVGNKTVSYQIKTTGSDVILSLQTQHSCIGMYSNLTSLSVMFRYNEETLIFGSGDSLQITVSCVGCIGGVCSSKFQECLCEKNFVSINGECTKCGNGVLDDGEECELNQPFCDNQCKCIEEYYYVNGSCVRNYCGNYRLDPGEECDGGLGCDKRCKCTRRYKPNGNVSCEYKYLNNIIFVSCFVGIYALYYFIVLVVTLIKSNKISKVMKNTKKEGLICGTIIPFNKEGKRYIPLESLHNYVVFNPSSVTFNDSTIRPDVDEVARTKICITNCRKETLSFILHGHEEYKYELVFEPSVGNIRGGQTVVIKVKILIRCTTIINNKKIPITLEWGNWKIVRHSMEDEDILNLSEKTEHSEDEVDDDDEVESSESNGEKKITRIYTYLNLNAESAVSTKLDYEEVRLEQPPVGAGTFGIVYRAKWRKIEIAVKVLKTDMVDLKDLMPNFEQEAELMERLRCQNIVNFIGTIVTPDTLCIVTEFCTLGSLRKYMKLNKMTTLMKVRICQDIAIGMGYLHQNDIIHHDLKTDNVLVYSKNPYDPVVCKVSDFGTSQAFIESSNTITIRDVGTPMYMAPEVHRTGKLTLKSDVFSFAICMLEIWLTHDPYPIIEFHDGDSVLNFVCSGKRIGIPKDCVYREIIKQCWRQKPERRPGFSQINEMISTLVQSITTKRKEEILPNSNIKSPVIDRNITRSGSKSRLGIVYKNPSLKHSASNLLKPRARSGGKKGGYSLMVPRSTSAKSEEEKLIPINQLQQPETKEEEDPHILLTTPDIKTGSASTSDSIKINDQINKSTKMFMPTNSPIKIVGTVKSENESSDTEEVDFENKTRNSLGQSYDNDKLNKPVEPMDDMEYLDFLDPHRLCKREATIRRNATMINYPSSRKGNWLNFK</sequence>
<dbReference type="VEuPathDB" id="AmoebaDB:EHI5A_015660"/>
<evidence type="ECO:0000256" key="1">
    <source>
        <dbReference type="ARBA" id="ARBA00022527"/>
    </source>
</evidence>
<dbReference type="Proteomes" id="UP000078387">
    <property type="component" value="Unassembled WGS sequence"/>
</dbReference>
<dbReference type="PANTHER" id="PTHR45756:SF1">
    <property type="entry name" value="PROTEIN KINASE DOMAIN CONTAINING PROTEIN"/>
    <property type="match status" value="1"/>
</dbReference>
<keyword evidence="8" id="KW-1133">Transmembrane helix</keyword>
<protein>
    <submittedName>
        <fullName evidence="11">Protein tyrosine kinase domain-containing protein</fullName>
    </submittedName>
</protein>
<comment type="caution">
    <text evidence="11">The sequence shown here is derived from an EMBL/GenBank/DDBJ whole genome shotgun (WGS) entry which is preliminary data.</text>
</comment>
<dbReference type="FunFam" id="3.30.200.20:FF:000180">
    <property type="entry name" value="serine/threonine-protein kinase STY46-like"/>
    <property type="match status" value="1"/>
</dbReference>
<gene>
    <name evidence="11" type="ORF">CL6EHI_134750</name>
</gene>
<keyword evidence="1" id="KW-0723">Serine/threonine-protein kinase</keyword>
<evidence type="ECO:0000256" key="3">
    <source>
        <dbReference type="ARBA" id="ARBA00022741"/>
    </source>
</evidence>
<evidence type="ECO:0000256" key="6">
    <source>
        <dbReference type="PROSITE-ProRule" id="PRU10141"/>
    </source>
</evidence>
<dbReference type="Pfam" id="PF07714">
    <property type="entry name" value="PK_Tyr_Ser-Thr"/>
    <property type="match status" value="1"/>
</dbReference>
<proteinExistence type="predicted"/>
<dbReference type="GO" id="GO:0004674">
    <property type="term" value="F:protein serine/threonine kinase activity"/>
    <property type="evidence" value="ECO:0007669"/>
    <property type="project" value="UniProtKB-KW"/>
</dbReference>
<evidence type="ECO:0000313" key="12">
    <source>
        <dbReference type="Proteomes" id="UP000078387"/>
    </source>
</evidence>
<dbReference type="GO" id="GO:0005524">
    <property type="term" value="F:ATP binding"/>
    <property type="evidence" value="ECO:0007669"/>
    <property type="project" value="UniProtKB-UniRule"/>
</dbReference>
<organism evidence="11 12">
    <name type="scientific">Entamoeba histolytica</name>
    <dbReference type="NCBI Taxonomy" id="5759"/>
    <lineage>
        <taxon>Eukaryota</taxon>
        <taxon>Amoebozoa</taxon>
        <taxon>Evosea</taxon>
        <taxon>Archamoebae</taxon>
        <taxon>Mastigamoebida</taxon>
        <taxon>Entamoebidae</taxon>
        <taxon>Entamoeba</taxon>
    </lineage>
</organism>
<dbReference type="PANTHER" id="PTHR45756">
    <property type="entry name" value="PALMITOYLTRANSFERASE"/>
    <property type="match status" value="1"/>
</dbReference>
<evidence type="ECO:0000256" key="9">
    <source>
        <dbReference type="SAM" id="SignalP"/>
    </source>
</evidence>
<dbReference type="SMART" id="SM00220">
    <property type="entry name" value="S_TKc"/>
    <property type="match status" value="1"/>
</dbReference>
<keyword evidence="8" id="KW-0472">Membrane</keyword>
<feature type="domain" description="Protein kinase" evidence="10">
    <location>
        <begin position="628"/>
        <end position="887"/>
    </location>
</feature>
<keyword evidence="9" id="KW-0732">Signal</keyword>
<evidence type="ECO:0000256" key="8">
    <source>
        <dbReference type="SAM" id="Phobius"/>
    </source>
</evidence>